<dbReference type="InterPro" id="IPR045509">
    <property type="entry name" value="HD_assoc_2"/>
</dbReference>
<dbReference type="Pfam" id="PF19276">
    <property type="entry name" value="HD_assoc_2"/>
    <property type="match status" value="1"/>
</dbReference>
<reference evidence="2" key="1">
    <citation type="journal article" date="2014" name="Front. Microbiol.">
        <title>High frequency of phylogenetically diverse reductive dehalogenase-homologous genes in deep subseafloor sedimentary metagenomes.</title>
        <authorList>
            <person name="Kawai M."/>
            <person name="Futagami T."/>
            <person name="Toyoda A."/>
            <person name="Takaki Y."/>
            <person name="Nishi S."/>
            <person name="Hori S."/>
            <person name="Arai W."/>
            <person name="Tsubouchi T."/>
            <person name="Morono Y."/>
            <person name="Uchiyama I."/>
            <person name="Ito T."/>
            <person name="Fujiyama A."/>
            <person name="Inagaki F."/>
            <person name="Takami H."/>
        </authorList>
    </citation>
    <scope>NUCLEOTIDE SEQUENCE</scope>
    <source>
        <strain evidence="2">Expedition CK06-06</strain>
    </source>
</reference>
<name>X1J8U4_9ZZZZ</name>
<sequence>LTKTLEENIRKKYGIVDDFNVIVDFPSIDTLQETKMGVLLNSKLESRNSDSYLQTLEESSMIAKALKDSYVDNWKLRIFIHDKESRTKITNRADFTDFIKGYLYGNII</sequence>
<dbReference type="AlphaFoldDB" id="X1J8U4"/>
<accession>X1J8U4</accession>
<comment type="caution">
    <text evidence="2">The sequence shown here is derived from an EMBL/GenBank/DDBJ whole genome shotgun (WGS) entry which is preliminary data.</text>
</comment>
<organism evidence="2">
    <name type="scientific">marine sediment metagenome</name>
    <dbReference type="NCBI Taxonomy" id="412755"/>
    <lineage>
        <taxon>unclassified sequences</taxon>
        <taxon>metagenomes</taxon>
        <taxon>ecological metagenomes</taxon>
    </lineage>
</organism>
<dbReference type="EMBL" id="BARU01037812">
    <property type="protein sequence ID" value="GAH77920.1"/>
    <property type="molecule type" value="Genomic_DNA"/>
</dbReference>
<protein>
    <recommendedName>
        <fullName evidence="1">HD-associated domain-containing protein</fullName>
    </recommendedName>
</protein>
<feature type="non-terminal residue" evidence="2">
    <location>
        <position position="1"/>
    </location>
</feature>
<proteinExistence type="predicted"/>
<gene>
    <name evidence="2" type="ORF">S03H2_58853</name>
</gene>
<evidence type="ECO:0000259" key="1">
    <source>
        <dbReference type="Pfam" id="PF19276"/>
    </source>
</evidence>
<feature type="domain" description="HD-associated" evidence="1">
    <location>
        <begin position="3"/>
        <end position="91"/>
    </location>
</feature>
<evidence type="ECO:0000313" key="2">
    <source>
        <dbReference type="EMBL" id="GAH77920.1"/>
    </source>
</evidence>